<protein>
    <submittedName>
        <fullName evidence="2">G11917 protein</fullName>
    </submittedName>
</protein>
<proteinExistence type="predicted"/>
<dbReference type="SUPFAM" id="SSF52058">
    <property type="entry name" value="L domain-like"/>
    <property type="match status" value="1"/>
</dbReference>
<dbReference type="SMART" id="SM00367">
    <property type="entry name" value="LRR_CC"/>
    <property type="match status" value="3"/>
</dbReference>
<comment type="caution">
    <text evidence="2">The sequence shown here is derived from an EMBL/GenBank/DDBJ whole genome shotgun (WGS) entry which is preliminary data.</text>
</comment>
<dbReference type="Gene3D" id="3.80.10.10">
    <property type="entry name" value="Ribonuclease Inhibitor"/>
    <property type="match status" value="3"/>
</dbReference>
<dbReference type="InterPro" id="IPR006553">
    <property type="entry name" value="Leu-rich_rpt_Cys-con_subtyp"/>
</dbReference>
<dbReference type="PANTHER" id="PTHR13318:SF95">
    <property type="entry name" value="F-BOX PROTEIN YLR352W"/>
    <property type="match status" value="1"/>
</dbReference>
<dbReference type="InterPro" id="IPR032675">
    <property type="entry name" value="LRR_dom_sf"/>
</dbReference>
<dbReference type="PANTHER" id="PTHR13318">
    <property type="entry name" value="PARTNER OF PAIRED, ISOFORM B-RELATED"/>
    <property type="match status" value="1"/>
</dbReference>
<keyword evidence="3" id="KW-1185">Reference proteome</keyword>
<dbReference type="EMBL" id="CAXHTA020000019">
    <property type="protein sequence ID" value="CAL5228732.1"/>
    <property type="molecule type" value="Genomic_DNA"/>
</dbReference>
<gene>
    <name evidence="2" type="primary">g11917</name>
    <name evidence="2" type="ORF">VP750_LOCUS10638</name>
</gene>
<evidence type="ECO:0000313" key="3">
    <source>
        <dbReference type="Proteomes" id="UP001497392"/>
    </source>
</evidence>
<evidence type="ECO:0000313" key="2">
    <source>
        <dbReference type="EMBL" id="CAL5228732.1"/>
    </source>
</evidence>
<organism evidence="2 3">
    <name type="scientific">Coccomyxa viridis</name>
    <dbReference type="NCBI Taxonomy" id="1274662"/>
    <lineage>
        <taxon>Eukaryota</taxon>
        <taxon>Viridiplantae</taxon>
        <taxon>Chlorophyta</taxon>
        <taxon>core chlorophytes</taxon>
        <taxon>Trebouxiophyceae</taxon>
        <taxon>Trebouxiophyceae incertae sedis</taxon>
        <taxon>Coccomyxaceae</taxon>
        <taxon>Coccomyxa</taxon>
    </lineage>
</organism>
<reference evidence="2 3" key="1">
    <citation type="submission" date="2024-06" db="EMBL/GenBank/DDBJ databases">
        <authorList>
            <person name="Kraege A."/>
            <person name="Thomma B."/>
        </authorList>
    </citation>
    <scope>NUCLEOTIDE SEQUENCE [LARGE SCALE GENOMIC DNA]</scope>
</reference>
<evidence type="ECO:0000256" key="1">
    <source>
        <dbReference type="ARBA" id="ARBA00004430"/>
    </source>
</evidence>
<comment type="subcellular location">
    <subcellularLocation>
        <location evidence="1">Cytoplasm</location>
        <location evidence="1">Cytoskeleton</location>
        <location evidence="1">Cilium axoneme</location>
    </subcellularLocation>
</comment>
<accession>A0ABP1G9E7</accession>
<name>A0ABP1G9E7_9CHLO</name>
<sequence length="602" mass="67162">MLQDLPATLYKDLLEEHLSPLEVKTLRLVSRKCRSFIDTTITALKPKDPSQLQHWELVKLFSNLESLDLRQHTEEACEEGQSPFEQLTALTRLKHLKVQWHKSWCNFTLTQVTAGQKLTDLETLYYEHAELLRDEDLRALSPLINLRELSLRGTRNIPLSISGAGLAFLKDLPHLRSLDVSHCRGMQAEGIHAIATLTQLTALNLNTIGLIFEYQKGLNEFPTAHFPGILGLLSCLTGLQKLDLGRQDCRGILPNQALLDQLACLTRLTALKLDLSDPPPTIVLPAIDGSALLSLRELRILRLDGWPIYLRPRGALSSGSIGAELALTELSASIWRHKDYEGLLHAALRGGKLKALQLNAHGQFRAATFEDMSHLWTKATALSHLKFRGCSVGSLPELQKLPMLKSLVFSGCSVSAEVLHQDVSGVATLETLHFHNGNSLTEEVFGQVAQITALQDLDLSAQDNFHDGSIYHDIRSLSALTQLTSLVVRALRVEDCGLHAIRNLKHLRNLNLHDGRCTDEGLRELTKLTALRTLCLWCCHHITPDGVRAVVVPLSRHALGWVDVTGCRHLTPLGPQWVKSMGVMSCATHRQFEYHHHWGQHE</sequence>
<dbReference type="Proteomes" id="UP001497392">
    <property type="component" value="Unassembled WGS sequence"/>
</dbReference>